<dbReference type="CDD" id="cd02440">
    <property type="entry name" value="AdoMet_MTases"/>
    <property type="match status" value="1"/>
</dbReference>
<dbReference type="InterPro" id="IPR029063">
    <property type="entry name" value="SAM-dependent_MTases_sf"/>
</dbReference>
<evidence type="ECO:0000313" key="3">
    <source>
        <dbReference type="Proteomes" id="UP000433406"/>
    </source>
</evidence>
<evidence type="ECO:0000259" key="1">
    <source>
        <dbReference type="Pfam" id="PF13649"/>
    </source>
</evidence>
<keyword evidence="2" id="KW-0489">Methyltransferase</keyword>
<accession>A0A6I3IVK9</accession>
<dbReference type="Proteomes" id="UP000433406">
    <property type="component" value="Unassembled WGS sequence"/>
</dbReference>
<sequence>MDVTALSQPDRYPLSATYDPAWLLGLDMGPHPLWQLEDLLKDLDVRPGARVLDLGCGKGATSVFLARELDVDVVAFDLWVEEDELRSNLEAHGVADRVTAVNGDVRDLPFDDDEFDVIVSIDAFEYFGTDVRILPSVLRVLKPAGALGMTTPALRTDPYESSPPTYVTDVIGWEAAGWHAPDWWETHWRLSGLVDNITARMQEQGREDWVRWSRALGEDEDGPVISMLMADHDDQIGISIVSAQKKVKP</sequence>
<dbReference type="EMBL" id="WLCI01000005">
    <property type="protein sequence ID" value="MTB94463.1"/>
    <property type="molecule type" value="Genomic_DNA"/>
</dbReference>
<dbReference type="InterPro" id="IPR041698">
    <property type="entry name" value="Methyltransf_25"/>
</dbReference>
<dbReference type="PANTHER" id="PTHR44068">
    <property type="entry name" value="ZGC:194242"/>
    <property type="match status" value="1"/>
</dbReference>
<comment type="caution">
    <text evidence="2">The sequence shown here is derived from an EMBL/GenBank/DDBJ whole genome shotgun (WGS) entry which is preliminary data.</text>
</comment>
<evidence type="ECO:0000313" key="2">
    <source>
        <dbReference type="EMBL" id="MTB94463.1"/>
    </source>
</evidence>
<dbReference type="GO" id="GO:0008168">
    <property type="term" value="F:methyltransferase activity"/>
    <property type="evidence" value="ECO:0007669"/>
    <property type="project" value="UniProtKB-KW"/>
</dbReference>
<name>A0A6I3IVK9_9ACTN</name>
<dbReference type="AlphaFoldDB" id="A0A6I3IVK9"/>
<dbReference type="PANTHER" id="PTHR44068:SF11">
    <property type="entry name" value="GERANYL DIPHOSPHATE 2-C-METHYLTRANSFERASE"/>
    <property type="match status" value="1"/>
</dbReference>
<dbReference type="Pfam" id="PF13649">
    <property type="entry name" value="Methyltransf_25"/>
    <property type="match status" value="1"/>
</dbReference>
<proteinExistence type="predicted"/>
<dbReference type="GO" id="GO:0032259">
    <property type="term" value="P:methylation"/>
    <property type="evidence" value="ECO:0007669"/>
    <property type="project" value="UniProtKB-KW"/>
</dbReference>
<dbReference type="SUPFAM" id="SSF53335">
    <property type="entry name" value="S-adenosyl-L-methionine-dependent methyltransferases"/>
    <property type="match status" value="1"/>
</dbReference>
<dbReference type="InterPro" id="IPR050447">
    <property type="entry name" value="Erg6_SMT_methyltransf"/>
</dbReference>
<dbReference type="Gene3D" id="3.40.50.150">
    <property type="entry name" value="Vaccinia Virus protein VP39"/>
    <property type="match status" value="1"/>
</dbReference>
<gene>
    <name evidence="2" type="ORF">GGQ22_05155</name>
</gene>
<reference evidence="2 3" key="1">
    <citation type="submission" date="2019-10" db="EMBL/GenBank/DDBJ databases">
        <title>Nocardioides novel species isolated from the excrement of Marmot.</title>
        <authorList>
            <person name="Zhang G."/>
        </authorList>
    </citation>
    <scope>NUCLEOTIDE SEQUENCE [LARGE SCALE GENOMIC DNA]</scope>
    <source>
        <strain evidence="3">zg-579</strain>
    </source>
</reference>
<organism evidence="2 3">
    <name type="scientific">Nocardioides marmotae</name>
    <dbReference type="NCBI Taxonomy" id="2663857"/>
    <lineage>
        <taxon>Bacteria</taxon>
        <taxon>Bacillati</taxon>
        <taxon>Actinomycetota</taxon>
        <taxon>Actinomycetes</taxon>
        <taxon>Propionibacteriales</taxon>
        <taxon>Nocardioidaceae</taxon>
        <taxon>Nocardioides</taxon>
    </lineage>
</organism>
<feature type="domain" description="Methyltransferase" evidence="1">
    <location>
        <begin position="51"/>
        <end position="145"/>
    </location>
</feature>
<dbReference type="RefSeq" id="WP_154614282.1">
    <property type="nucleotide sequence ID" value="NZ_CP053660.1"/>
</dbReference>
<keyword evidence="3" id="KW-1185">Reference proteome</keyword>
<keyword evidence="2" id="KW-0808">Transferase</keyword>
<protein>
    <submittedName>
        <fullName evidence="2">Methyltransferase domain-containing protein</fullName>
    </submittedName>
</protein>